<organism evidence="1 2">
    <name type="scientific">Pleurodeles waltl</name>
    <name type="common">Iberian ribbed newt</name>
    <dbReference type="NCBI Taxonomy" id="8319"/>
    <lineage>
        <taxon>Eukaryota</taxon>
        <taxon>Metazoa</taxon>
        <taxon>Chordata</taxon>
        <taxon>Craniata</taxon>
        <taxon>Vertebrata</taxon>
        <taxon>Euteleostomi</taxon>
        <taxon>Amphibia</taxon>
        <taxon>Batrachia</taxon>
        <taxon>Caudata</taxon>
        <taxon>Salamandroidea</taxon>
        <taxon>Salamandridae</taxon>
        <taxon>Pleurodelinae</taxon>
        <taxon>Pleurodeles</taxon>
    </lineage>
</organism>
<accession>A0AAV7MX55</accession>
<protein>
    <submittedName>
        <fullName evidence="1">Uncharacterized protein</fullName>
    </submittedName>
</protein>
<dbReference type="AlphaFoldDB" id="A0AAV7MX55"/>
<comment type="caution">
    <text evidence="1">The sequence shown here is derived from an EMBL/GenBank/DDBJ whole genome shotgun (WGS) entry which is preliminary data.</text>
</comment>
<dbReference type="EMBL" id="JANPWB010000013">
    <property type="protein sequence ID" value="KAJ1104945.1"/>
    <property type="molecule type" value="Genomic_DNA"/>
</dbReference>
<reference evidence="1" key="1">
    <citation type="journal article" date="2022" name="bioRxiv">
        <title>Sequencing and chromosome-scale assembly of the giantPleurodeles waltlgenome.</title>
        <authorList>
            <person name="Brown T."/>
            <person name="Elewa A."/>
            <person name="Iarovenko S."/>
            <person name="Subramanian E."/>
            <person name="Araus A.J."/>
            <person name="Petzold A."/>
            <person name="Susuki M."/>
            <person name="Suzuki K.-i.T."/>
            <person name="Hayashi T."/>
            <person name="Toyoda A."/>
            <person name="Oliveira C."/>
            <person name="Osipova E."/>
            <person name="Leigh N.D."/>
            <person name="Simon A."/>
            <person name="Yun M.H."/>
        </authorList>
    </citation>
    <scope>NUCLEOTIDE SEQUENCE</scope>
    <source>
        <strain evidence="1">20211129_DDA</strain>
        <tissue evidence="1">Liver</tissue>
    </source>
</reference>
<evidence type="ECO:0000313" key="1">
    <source>
        <dbReference type="EMBL" id="KAJ1104945.1"/>
    </source>
</evidence>
<keyword evidence="2" id="KW-1185">Reference proteome</keyword>
<dbReference type="Proteomes" id="UP001066276">
    <property type="component" value="Chromosome 9"/>
</dbReference>
<gene>
    <name evidence="1" type="ORF">NDU88_002353</name>
</gene>
<proteinExistence type="predicted"/>
<name>A0AAV7MX55_PLEWA</name>
<sequence>MNGPERKPFLYGPLAAGSPYSPVRSSLVIGRFPNQSPPFMLAPKWRRSNIHMIRTLDMQLLCDTQYIVYTLSILRITLEHSSTYSTDACQLDVQPVISDQQVILGLALHLQFEPYITLGLHGSTTTHFPRDKFRPPDPGTFTICVDAPDHLDGFSHTGI</sequence>
<evidence type="ECO:0000313" key="2">
    <source>
        <dbReference type="Proteomes" id="UP001066276"/>
    </source>
</evidence>